<gene>
    <name evidence="1" type="ORF">PPNO1_LOCUS7512</name>
</gene>
<reference evidence="1" key="1">
    <citation type="submission" date="2022-11" db="EMBL/GenBank/DDBJ databases">
        <authorList>
            <person name="Scott C."/>
            <person name="Bruce N."/>
        </authorList>
    </citation>
    <scope>NUCLEOTIDE SEQUENCE</scope>
</reference>
<evidence type="ECO:0000313" key="2">
    <source>
        <dbReference type="Proteomes" id="UP000838763"/>
    </source>
</evidence>
<sequence length="674" mass="73648">MPADHLLNTVLDLFQTVHDTHKTDQIIGTTVTLLTSLSNPLNLAVLTSQLLTAPAIWHRGDGIQTSYRIISVFHTAAVRLRQSEGESEGQLLLPSGRVPTRLDCDAWATAVVSGADDRSNRWQHLLVFTGLLMGMTRAQETTRGLSWALRTKLEEAIVKAANLALERPMQDGPVAAASISVALGFALPMLSEFHLNAINSNALLPNAVWTLTGSEGFQEGRFLEMINSGLSRQGAIIHWPATSASFRHVQQLTASPVVTGMGSTAKLIMHSMQHAQDSGVVLQALDTLLEFSRELLSRWQRCQLSEVEVKTEGYHFSDETIQATWPALWDLLKKSLFATIAASQALMSRCLLDPRLRNDQTAPVAYTFTYLTAIDVLSRSPPATIALLGEIRPDADGIIPTHPVHRTLDLFYLGLAEHLPLGISTDASDLLIAQPATVYLSQVPDSFLMRELFESAHSAVLSVLSYPQNSPLATKLVPFYVDRLFTSFPTHISPRQFRVAFRTITQIVSPPFPVADTSPELAEVLLEMLRFRAVHAATVPLPPATDANPNLAAGAKPEAGPFSEQSTLLLALVDSLPFLALPIMDDWLTLTAETVAQIADRELRLPVRNRLWEVLESGELDVGRSSLALSWWYSRGGRELMLRAAGPPQAPAYVMSGALAADTTKVEGGDQPRL</sequence>
<evidence type="ECO:0000313" key="1">
    <source>
        <dbReference type="EMBL" id="CAI4217916.1"/>
    </source>
</evidence>
<protein>
    <recommendedName>
        <fullName evidence="3">Peroxin 8</fullName>
    </recommendedName>
</protein>
<dbReference type="PANTHER" id="PTHR39214">
    <property type="entry name" value="MICROBODY (PEROXISOME) BIOGENESIS PROTEIN PEROXIN 8 (EUROFUNG)"/>
    <property type="match status" value="1"/>
</dbReference>
<dbReference type="Proteomes" id="UP000838763">
    <property type="component" value="Unassembled WGS sequence"/>
</dbReference>
<dbReference type="EMBL" id="CALLCH030000017">
    <property type="protein sequence ID" value="CAI4217916.1"/>
    <property type="molecule type" value="Genomic_DNA"/>
</dbReference>
<dbReference type="InterPro" id="IPR055334">
    <property type="entry name" value="PEX8-like"/>
</dbReference>
<comment type="caution">
    <text evidence="1">The sequence shown here is derived from an EMBL/GenBank/DDBJ whole genome shotgun (WGS) entry which is preliminary data.</text>
</comment>
<proteinExistence type="predicted"/>
<accession>A0A9P1MDK7</accession>
<dbReference type="PANTHER" id="PTHR39214:SF1">
    <property type="entry name" value="MICROBODY (PEROXISOME) BIOGENESIS PROTEIN PEROXIN 8 (EUROFUNG)"/>
    <property type="match status" value="1"/>
</dbReference>
<organism evidence="1 2">
    <name type="scientific">Parascedosporium putredinis</name>
    <dbReference type="NCBI Taxonomy" id="1442378"/>
    <lineage>
        <taxon>Eukaryota</taxon>
        <taxon>Fungi</taxon>
        <taxon>Dikarya</taxon>
        <taxon>Ascomycota</taxon>
        <taxon>Pezizomycotina</taxon>
        <taxon>Sordariomycetes</taxon>
        <taxon>Hypocreomycetidae</taxon>
        <taxon>Microascales</taxon>
        <taxon>Microascaceae</taxon>
        <taxon>Parascedosporium</taxon>
    </lineage>
</organism>
<dbReference type="Pfam" id="PF26001">
    <property type="entry name" value="Pex8"/>
    <property type="match status" value="1"/>
</dbReference>
<keyword evidence="2" id="KW-1185">Reference proteome</keyword>
<name>A0A9P1MDK7_9PEZI</name>
<evidence type="ECO:0008006" key="3">
    <source>
        <dbReference type="Google" id="ProtNLM"/>
    </source>
</evidence>
<dbReference type="AlphaFoldDB" id="A0A9P1MDK7"/>
<dbReference type="OrthoDB" id="2357318at2759"/>